<feature type="domain" description="Helix-turn-helix type 11" evidence="3">
    <location>
        <begin position="12"/>
        <end position="64"/>
    </location>
</feature>
<feature type="binding site" evidence="1">
    <location>
        <position position="151"/>
    </location>
    <ligand>
        <name>Ni(2+)</name>
        <dbReference type="ChEBI" id="CHEBI:49786"/>
    </ligand>
</feature>
<dbReference type="EMBL" id="VYKL01000020">
    <property type="protein sequence ID" value="KAA9023114.1"/>
    <property type="molecule type" value="Genomic_DNA"/>
</dbReference>
<dbReference type="GO" id="GO:0046872">
    <property type="term" value="F:metal ion binding"/>
    <property type="evidence" value="ECO:0007669"/>
    <property type="project" value="UniProtKB-KW"/>
</dbReference>
<accession>A0A5J5HRC4</accession>
<feature type="binding site" evidence="1">
    <location>
        <position position="153"/>
    </location>
    <ligand>
        <name>Ni(2+)</name>
        <dbReference type="ChEBI" id="CHEBI:49786"/>
    </ligand>
</feature>
<dbReference type="InterPro" id="IPR036390">
    <property type="entry name" value="WH_DNA-bd_sf"/>
</dbReference>
<dbReference type="RefSeq" id="WP_150440552.1">
    <property type="nucleotide sequence ID" value="NZ_VYKL01000020.1"/>
</dbReference>
<evidence type="ECO:0000259" key="3">
    <source>
        <dbReference type="Pfam" id="PF08279"/>
    </source>
</evidence>
<keyword evidence="5" id="KW-1185">Reference proteome</keyword>
<feature type="binding site" evidence="1">
    <location>
        <position position="84"/>
    </location>
    <ligand>
        <name>Ni(2+)</name>
        <dbReference type="ChEBI" id="CHEBI:49786"/>
    </ligand>
</feature>
<dbReference type="PANTHER" id="PTHR40068">
    <property type="entry name" value="TRANSCRIPTION REPRESSOR NIAR-RELATED"/>
    <property type="match status" value="1"/>
</dbReference>
<comment type="caution">
    <text evidence="4">The sequence shown here is derived from an EMBL/GenBank/DDBJ whole genome shotgun (WGS) entry which is preliminary data.</text>
</comment>
<reference evidence="4 5" key="1">
    <citation type="submission" date="2019-09" db="EMBL/GenBank/DDBJ databases">
        <title>Whole genome sequences of isolates from the Mars Exploration Rovers.</title>
        <authorList>
            <person name="Seuylemezian A."/>
            <person name="Vaishampayan P."/>
        </authorList>
    </citation>
    <scope>NUCLEOTIDE SEQUENCE [LARGE SCALE GENOMIC DNA]</scope>
    <source>
        <strain evidence="4 5">MER_TA_151</strain>
    </source>
</reference>
<organism evidence="4 5">
    <name type="scientific">Niallia endozanthoxylica</name>
    <dbReference type="NCBI Taxonomy" id="2036016"/>
    <lineage>
        <taxon>Bacteria</taxon>
        <taxon>Bacillati</taxon>
        <taxon>Bacillota</taxon>
        <taxon>Bacilli</taxon>
        <taxon>Bacillales</taxon>
        <taxon>Bacillaceae</taxon>
        <taxon>Niallia</taxon>
    </lineage>
</organism>
<dbReference type="InterPro" id="IPR026043">
    <property type="entry name" value="NadR"/>
</dbReference>
<dbReference type="PANTHER" id="PTHR40068:SF1">
    <property type="entry name" value="TRANSCRIPTION REPRESSOR NIAR-RELATED"/>
    <property type="match status" value="1"/>
</dbReference>
<dbReference type="Proteomes" id="UP000326671">
    <property type="component" value="Unassembled WGS sequence"/>
</dbReference>
<feature type="binding site" evidence="1">
    <location>
        <position position="92"/>
    </location>
    <ligand>
        <name>Ni(2+)</name>
        <dbReference type="ChEBI" id="CHEBI:49786"/>
    </ligand>
</feature>
<dbReference type="InterPro" id="IPR004173">
    <property type="entry name" value="3H_domain"/>
</dbReference>
<dbReference type="Gene3D" id="1.10.10.10">
    <property type="entry name" value="Winged helix-like DNA-binding domain superfamily/Winged helix DNA-binding domain"/>
    <property type="match status" value="1"/>
</dbReference>
<dbReference type="SUPFAM" id="SSF75500">
    <property type="entry name" value="Putative transcriptional regulator TM1602, C-terminal domain"/>
    <property type="match status" value="1"/>
</dbReference>
<dbReference type="InterPro" id="IPR036388">
    <property type="entry name" value="WH-like_DNA-bd_sf"/>
</dbReference>
<dbReference type="PIRSF" id="PIRSF037847">
    <property type="entry name" value="NiaR"/>
    <property type="match status" value="1"/>
</dbReference>
<dbReference type="Pfam" id="PF02829">
    <property type="entry name" value="3H"/>
    <property type="match status" value="1"/>
</dbReference>
<gene>
    <name evidence="4" type="ORF">F4V44_13510</name>
</gene>
<dbReference type="Pfam" id="PF08279">
    <property type="entry name" value="HTH_11"/>
    <property type="match status" value="1"/>
</dbReference>
<dbReference type="InterPro" id="IPR035922">
    <property type="entry name" value="3H_dom_sf"/>
</dbReference>
<protein>
    <submittedName>
        <fullName evidence="4">Transcription repressor NadR</fullName>
    </submittedName>
</protein>
<keyword evidence="1" id="KW-0533">Nickel</keyword>
<evidence type="ECO:0000313" key="5">
    <source>
        <dbReference type="Proteomes" id="UP000326671"/>
    </source>
</evidence>
<dbReference type="OrthoDB" id="9792661at2"/>
<proteinExistence type="predicted"/>
<dbReference type="Gene3D" id="3.30.1340.20">
    <property type="entry name" value="3H domain"/>
    <property type="match status" value="1"/>
</dbReference>
<dbReference type="SUPFAM" id="SSF46785">
    <property type="entry name" value="Winged helix' DNA-binding domain"/>
    <property type="match status" value="1"/>
</dbReference>
<sequence>MKEQKKVFGEERRTLLLALLKETNEPMTGSELAAKTNVSRQVIVGDISLLKAKNEPIIATSQGYLYLKSNSPVSMYERTIACSHPSERTEEELNICVDHGVTVKDVKIEHPVYGDLTASILVSNRKEVKQFIKKIKSTQSSYLLELTNGIHLHTICAPSEKSLDDAIEALREARFLIDSTV</sequence>
<evidence type="ECO:0000313" key="4">
    <source>
        <dbReference type="EMBL" id="KAA9023114.1"/>
    </source>
</evidence>
<dbReference type="InterPro" id="IPR013196">
    <property type="entry name" value="HTH_11"/>
</dbReference>
<keyword evidence="1" id="KW-0479">Metal-binding</keyword>
<dbReference type="AlphaFoldDB" id="A0A5J5HRC4"/>
<name>A0A5J5HRC4_9BACI</name>
<evidence type="ECO:0000256" key="1">
    <source>
        <dbReference type="PIRSR" id="PIRSR037847-1"/>
    </source>
</evidence>
<feature type="domain" description="3H" evidence="2">
    <location>
        <begin position="80"/>
        <end position="176"/>
    </location>
</feature>
<evidence type="ECO:0000259" key="2">
    <source>
        <dbReference type="Pfam" id="PF02829"/>
    </source>
</evidence>